<feature type="region of interest" description="Disordered" evidence="1">
    <location>
        <begin position="1"/>
        <end position="31"/>
    </location>
</feature>
<evidence type="ECO:0000313" key="2">
    <source>
        <dbReference type="Proteomes" id="UP000887574"/>
    </source>
</evidence>
<reference evidence="3" key="1">
    <citation type="submission" date="2022-11" db="UniProtKB">
        <authorList>
            <consortium name="WormBaseParasite"/>
        </authorList>
    </citation>
    <scope>IDENTIFICATION</scope>
</reference>
<dbReference type="AlphaFoldDB" id="A0A915EE08"/>
<evidence type="ECO:0000256" key="1">
    <source>
        <dbReference type="SAM" id="MobiDB-lite"/>
    </source>
</evidence>
<accession>A0A915EE08</accession>
<feature type="region of interest" description="Disordered" evidence="1">
    <location>
        <begin position="42"/>
        <end position="61"/>
    </location>
</feature>
<dbReference type="Proteomes" id="UP000887574">
    <property type="component" value="Unplaced"/>
</dbReference>
<name>A0A915EE08_9BILA</name>
<dbReference type="WBParaSite" id="jg4870">
    <property type="protein sequence ID" value="jg4870"/>
    <property type="gene ID" value="jg4870"/>
</dbReference>
<sequence>MGIGDGTPTNPPWHSHALFGSKSREESGSWWKELGQSVPAYRKNQRSHAGEVRENDIDWYDPPVKDGESLANVHGLDTKTHPDGSKKVYQPGNLYDFQKKIMKDSVQYKQMRKKHEISEEHPGIAVSPSLKTLQHLEPHTLGKTGPFNNNFYHFGPRFWDKPIGEGSIGLTVVQLRAFPEFPYHRTYNSRQVMRRYLSNLPLPCALAFTYGSGLCASAQIRHVDDWWNFVAASALSGSLLSAVRGNVVPGVVFGLVTSSLAYFYQHIRSSNAGFGRSTPQETGGPPIATVPLRGSTIIKEVGPRYQNAPTIRNIESMKFLRVINDLQLIVLKAQ</sequence>
<proteinExistence type="predicted"/>
<protein>
    <submittedName>
        <fullName evidence="3">Uncharacterized protein</fullName>
    </submittedName>
</protein>
<organism evidence="2 3">
    <name type="scientific">Ditylenchus dipsaci</name>
    <dbReference type="NCBI Taxonomy" id="166011"/>
    <lineage>
        <taxon>Eukaryota</taxon>
        <taxon>Metazoa</taxon>
        <taxon>Ecdysozoa</taxon>
        <taxon>Nematoda</taxon>
        <taxon>Chromadorea</taxon>
        <taxon>Rhabditida</taxon>
        <taxon>Tylenchina</taxon>
        <taxon>Tylenchomorpha</taxon>
        <taxon>Sphaerularioidea</taxon>
        <taxon>Anguinidae</taxon>
        <taxon>Anguininae</taxon>
        <taxon>Ditylenchus</taxon>
    </lineage>
</organism>
<evidence type="ECO:0000313" key="3">
    <source>
        <dbReference type="WBParaSite" id="jg4870"/>
    </source>
</evidence>
<keyword evidence="2" id="KW-1185">Reference proteome</keyword>